<reference evidence="3 4" key="1">
    <citation type="journal article" date="2011" name="J. Bacteriol.">
        <title>Draft Genome Sequence of Gordonia neofelifaecis NRRL B-59395, a Cholesterol-Degrading Actinomycete.</title>
        <authorList>
            <person name="Ge F."/>
            <person name="Li W."/>
            <person name="Chen G."/>
            <person name="Liu Y."/>
            <person name="Zhang G."/>
            <person name="Yong B."/>
            <person name="Wang Q."/>
            <person name="Wang N."/>
            <person name="Huang Z."/>
            <person name="Li W."/>
            <person name="Wang J."/>
            <person name="Wu C."/>
            <person name="Xie Q."/>
            <person name="Liu G."/>
        </authorList>
    </citation>
    <scope>NUCLEOTIDE SEQUENCE [LARGE SCALE GENOMIC DNA]</scope>
    <source>
        <strain evidence="3 4">NRRL B-59395</strain>
    </source>
</reference>
<dbReference type="PANTHER" id="PTHR48081">
    <property type="entry name" value="AB HYDROLASE SUPERFAMILY PROTEIN C4A8.06C"/>
    <property type="match status" value="1"/>
</dbReference>
<keyword evidence="4" id="KW-1185">Reference proteome</keyword>
<dbReference type="EMBL" id="AEUD01000004">
    <property type="protein sequence ID" value="EGD55959.1"/>
    <property type="molecule type" value="Genomic_DNA"/>
</dbReference>
<dbReference type="GO" id="GO:0016787">
    <property type="term" value="F:hydrolase activity"/>
    <property type="evidence" value="ECO:0007669"/>
    <property type="project" value="UniProtKB-KW"/>
</dbReference>
<accession>F1YH44</accession>
<dbReference type="Proteomes" id="UP000035065">
    <property type="component" value="Unassembled WGS sequence"/>
</dbReference>
<comment type="caution">
    <text evidence="3">The sequence shown here is derived from an EMBL/GenBank/DDBJ whole genome shotgun (WGS) entry which is preliminary data.</text>
</comment>
<gene>
    <name evidence="3" type="ORF">SCNU_06955</name>
</gene>
<feature type="domain" description="Alpha/beta hydrolase fold-3" evidence="2">
    <location>
        <begin position="68"/>
        <end position="182"/>
    </location>
</feature>
<protein>
    <submittedName>
        <fullName evidence="3">Lipase/esterase</fullName>
    </submittedName>
</protein>
<dbReference type="SUPFAM" id="SSF53474">
    <property type="entry name" value="alpha/beta-Hydrolases"/>
    <property type="match status" value="1"/>
</dbReference>
<proteinExistence type="predicted"/>
<dbReference type="AlphaFoldDB" id="F1YH44"/>
<dbReference type="Gene3D" id="3.40.50.1820">
    <property type="entry name" value="alpha/beta hydrolase"/>
    <property type="match status" value="1"/>
</dbReference>
<dbReference type="InterPro" id="IPR029058">
    <property type="entry name" value="AB_hydrolase_fold"/>
</dbReference>
<dbReference type="STRING" id="644548.SCNU_06955"/>
<dbReference type="PANTHER" id="PTHR48081:SF33">
    <property type="entry name" value="KYNURENINE FORMAMIDASE"/>
    <property type="match status" value="1"/>
</dbReference>
<evidence type="ECO:0000313" key="3">
    <source>
        <dbReference type="EMBL" id="EGD55959.1"/>
    </source>
</evidence>
<dbReference type="Pfam" id="PF07859">
    <property type="entry name" value="Abhydrolase_3"/>
    <property type="match status" value="1"/>
</dbReference>
<dbReference type="eggNOG" id="COG0657">
    <property type="taxonomic scope" value="Bacteria"/>
</dbReference>
<evidence type="ECO:0000259" key="2">
    <source>
        <dbReference type="Pfam" id="PF07859"/>
    </source>
</evidence>
<keyword evidence="1" id="KW-0378">Hydrolase</keyword>
<dbReference type="InterPro" id="IPR050300">
    <property type="entry name" value="GDXG_lipolytic_enzyme"/>
</dbReference>
<dbReference type="RefSeq" id="WP_009678631.1">
    <property type="nucleotide sequence ID" value="NZ_AEUD01000004.1"/>
</dbReference>
<dbReference type="InterPro" id="IPR013094">
    <property type="entry name" value="AB_hydrolase_3"/>
</dbReference>
<evidence type="ECO:0000256" key="1">
    <source>
        <dbReference type="ARBA" id="ARBA00022801"/>
    </source>
</evidence>
<evidence type="ECO:0000313" key="4">
    <source>
        <dbReference type="Proteomes" id="UP000035065"/>
    </source>
</evidence>
<name>F1YH44_9ACTN</name>
<sequence length="292" mass="31471">MRPDIAEAYDARATVSGTTFDAVMAAYRRRSDTAVARLAGTTGIVYDRPSGQRLDIWGLGDEPRPVFFVVHGGYWRMLSRADTAFMADVLAARGIATVTVDYGLAPATPVPEMVRQVRSALAWVWQHGREHGLDTDRIVVGGSSAGAHLAATTMVPGWQNAAGIPETAVRGGLLLSGLYDLRPLVHAPANEWLHLTGETAHSVSPALSAPPTTPTVIARAEHEASGFARQSADLHRHWSGVADSRLLTVPRRNHFDVFLDLAEPASELFRSLLDLVQASALAETTRRRGAGR</sequence>
<organism evidence="3 4">
    <name type="scientific">Gordonia neofelifaecis NRRL B-59395</name>
    <dbReference type="NCBI Taxonomy" id="644548"/>
    <lineage>
        <taxon>Bacteria</taxon>
        <taxon>Bacillati</taxon>
        <taxon>Actinomycetota</taxon>
        <taxon>Actinomycetes</taxon>
        <taxon>Mycobacteriales</taxon>
        <taxon>Gordoniaceae</taxon>
        <taxon>Gordonia</taxon>
    </lineage>
</organism>